<dbReference type="EMBL" id="CYHG01000007">
    <property type="protein sequence ID" value="CUB04508.1"/>
    <property type="molecule type" value="Genomic_DNA"/>
</dbReference>
<dbReference type="OrthoDB" id="9809338at2"/>
<dbReference type="InterPro" id="IPR009057">
    <property type="entry name" value="Homeodomain-like_sf"/>
</dbReference>
<proteinExistence type="predicted"/>
<dbReference type="PRINTS" id="PR00032">
    <property type="entry name" value="HTHARAC"/>
</dbReference>
<dbReference type="InterPro" id="IPR003313">
    <property type="entry name" value="AraC-bd"/>
</dbReference>
<dbReference type="PROSITE" id="PS01124">
    <property type="entry name" value="HTH_ARAC_FAMILY_2"/>
    <property type="match status" value="1"/>
</dbReference>
<evidence type="ECO:0000256" key="2">
    <source>
        <dbReference type="ARBA" id="ARBA00023125"/>
    </source>
</evidence>
<gene>
    <name evidence="6" type="ORF">Ga0061065_10781</name>
</gene>
<evidence type="ECO:0000313" key="6">
    <source>
        <dbReference type="EMBL" id="CUB04508.1"/>
    </source>
</evidence>
<reference evidence="7" key="1">
    <citation type="submission" date="2015-08" db="EMBL/GenBank/DDBJ databases">
        <authorList>
            <person name="Varghese N."/>
        </authorList>
    </citation>
    <scope>NUCLEOTIDE SEQUENCE [LARGE SCALE GENOMIC DNA]</scope>
    <source>
        <strain evidence="7">JCM 18476</strain>
    </source>
</reference>
<dbReference type="SUPFAM" id="SSF51215">
    <property type="entry name" value="Regulatory protein AraC"/>
    <property type="match status" value="1"/>
</dbReference>
<dbReference type="PANTHER" id="PTHR46796">
    <property type="entry name" value="HTH-TYPE TRANSCRIPTIONAL ACTIVATOR RHAS-RELATED"/>
    <property type="match status" value="1"/>
</dbReference>
<sequence>MDRVDYFSTSDQALSLIEGRYQRFKFQRHYHLDYHFGLILEGQQRFVYQGSRYLAGPGDLVLMPPDELHDGHSFSESGYRSQVFALEPSWLINQLDAHSSTCLSFTHPLIRDPQVFSHLCQAHHALRQGNLSQLAQDCLPYETFGPLIDRYSHEKSSEPKHLGSQTLVTLRDYLMAHLSESIHLWQLANMCSLSPTQFQRHFKATFGLTPYAWLTRLRLEQAMKLLKAGVLGTDVAHQVGFYDQAHFSKAFKQCFGVSPSQIR</sequence>
<evidence type="ECO:0000256" key="3">
    <source>
        <dbReference type="ARBA" id="ARBA00023159"/>
    </source>
</evidence>
<dbReference type="InterPro" id="IPR018060">
    <property type="entry name" value="HTH_AraC"/>
</dbReference>
<protein>
    <submittedName>
        <fullName evidence="6">AraC-type DNA-binding domain and AraC-containing proteins</fullName>
    </submittedName>
</protein>
<evidence type="ECO:0000259" key="5">
    <source>
        <dbReference type="PROSITE" id="PS01124"/>
    </source>
</evidence>
<dbReference type="Gene3D" id="2.60.120.10">
    <property type="entry name" value="Jelly Rolls"/>
    <property type="match status" value="1"/>
</dbReference>
<dbReference type="Pfam" id="PF02311">
    <property type="entry name" value="AraC_binding"/>
    <property type="match status" value="1"/>
</dbReference>
<feature type="domain" description="HTH araC/xylS-type" evidence="5">
    <location>
        <begin position="168"/>
        <end position="263"/>
    </location>
</feature>
<keyword evidence="4" id="KW-0804">Transcription</keyword>
<dbReference type="AlphaFoldDB" id="A0A0K6IN29"/>
<accession>A0A0K6IN29</accession>
<dbReference type="Gene3D" id="1.10.10.60">
    <property type="entry name" value="Homeodomain-like"/>
    <property type="match status" value="2"/>
</dbReference>
<dbReference type="GO" id="GO:0043565">
    <property type="term" value="F:sequence-specific DNA binding"/>
    <property type="evidence" value="ECO:0007669"/>
    <property type="project" value="InterPro"/>
</dbReference>
<keyword evidence="1" id="KW-0805">Transcription regulation</keyword>
<dbReference type="Proteomes" id="UP000182769">
    <property type="component" value="Unassembled WGS sequence"/>
</dbReference>
<dbReference type="STRING" id="1137284.GCA_001418205_02377"/>
<dbReference type="SUPFAM" id="SSF46689">
    <property type="entry name" value="Homeodomain-like"/>
    <property type="match status" value="2"/>
</dbReference>
<dbReference type="PANTHER" id="PTHR46796:SF11">
    <property type="entry name" value="TRANSCRIPTIONAL REGULATOR-RELATED"/>
    <property type="match status" value="1"/>
</dbReference>
<name>A0A0K6IN29_9GAMM</name>
<dbReference type="Pfam" id="PF12833">
    <property type="entry name" value="HTH_18"/>
    <property type="match status" value="1"/>
</dbReference>
<organism evidence="6 7">
    <name type="scientific">Marinomonas fungiae</name>
    <dbReference type="NCBI Taxonomy" id="1137284"/>
    <lineage>
        <taxon>Bacteria</taxon>
        <taxon>Pseudomonadati</taxon>
        <taxon>Pseudomonadota</taxon>
        <taxon>Gammaproteobacteria</taxon>
        <taxon>Oceanospirillales</taxon>
        <taxon>Oceanospirillaceae</taxon>
        <taxon>Marinomonas</taxon>
    </lineage>
</organism>
<dbReference type="InterPro" id="IPR050204">
    <property type="entry name" value="AraC_XylS_family_regulators"/>
</dbReference>
<dbReference type="GO" id="GO:0003700">
    <property type="term" value="F:DNA-binding transcription factor activity"/>
    <property type="evidence" value="ECO:0007669"/>
    <property type="project" value="InterPro"/>
</dbReference>
<dbReference type="InterPro" id="IPR020449">
    <property type="entry name" value="Tscrpt_reg_AraC-type_HTH"/>
</dbReference>
<keyword evidence="7" id="KW-1185">Reference proteome</keyword>
<dbReference type="SMART" id="SM00342">
    <property type="entry name" value="HTH_ARAC"/>
    <property type="match status" value="1"/>
</dbReference>
<evidence type="ECO:0000313" key="7">
    <source>
        <dbReference type="Proteomes" id="UP000182769"/>
    </source>
</evidence>
<keyword evidence="2 6" id="KW-0238">DNA-binding</keyword>
<evidence type="ECO:0000256" key="4">
    <source>
        <dbReference type="ARBA" id="ARBA00023163"/>
    </source>
</evidence>
<dbReference type="InterPro" id="IPR014710">
    <property type="entry name" value="RmlC-like_jellyroll"/>
</dbReference>
<dbReference type="InterPro" id="IPR037923">
    <property type="entry name" value="HTH-like"/>
</dbReference>
<evidence type="ECO:0000256" key="1">
    <source>
        <dbReference type="ARBA" id="ARBA00023015"/>
    </source>
</evidence>
<keyword evidence="3" id="KW-0010">Activator</keyword>
<dbReference type="RefSeq" id="WP_055463454.1">
    <property type="nucleotide sequence ID" value="NZ_CYHG01000007.1"/>
</dbReference>